<evidence type="ECO:0000313" key="6">
    <source>
        <dbReference type="Proteomes" id="UP000261540"/>
    </source>
</evidence>
<dbReference type="PRINTS" id="PR00004">
    <property type="entry name" value="ANAPHYLATOXN"/>
</dbReference>
<evidence type="ECO:0000313" key="5">
    <source>
        <dbReference type="Ensembl" id="ENSPKIP00000023887.1"/>
    </source>
</evidence>
<sequence>MWRPNPEQVLLRQKRIQNINIKYSTQLQKQCCADGMVENLMDYTCERRAEFIIDGAECVSAFLHCCKEAATNRQKAANENLLLARCKPHPQATNIQGVKAVHIVPWIHFVRTPSFNGSCQ</sequence>
<name>A0A3B3RZJ7_9TELE</name>
<dbReference type="InterPro" id="IPR001840">
    <property type="entry name" value="Anaphylatoxn_comp_syst_dom"/>
</dbReference>
<dbReference type="Gene3D" id="1.20.91.20">
    <property type="entry name" value="Anaphylotoxins (complement system)"/>
    <property type="match status" value="1"/>
</dbReference>
<dbReference type="Ensembl" id="ENSPKIT00000004581.1">
    <property type="protein sequence ID" value="ENSPKIP00000023887.1"/>
    <property type="gene ID" value="ENSPKIG00000007345.1"/>
</dbReference>
<dbReference type="GO" id="GO:0005576">
    <property type="term" value="C:extracellular region"/>
    <property type="evidence" value="ECO:0007669"/>
    <property type="project" value="UniProtKB-SubCell"/>
</dbReference>
<dbReference type="GeneTree" id="ENSGT00940000177444"/>
<accession>A0A3B3RZJ7</accession>
<dbReference type="InterPro" id="IPR000020">
    <property type="entry name" value="Anaphylatoxin/fibulin"/>
</dbReference>
<dbReference type="SUPFAM" id="SSF47686">
    <property type="entry name" value="Anaphylotoxins (complement system)"/>
    <property type="match status" value="1"/>
</dbReference>
<dbReference type="SMART" id="SM00104">
    <property type="entry name" value="ANATO"/>
    <property type="match status" value="1"/>
</dbReference>
<keyword evidence="6" id="KW-1185">Reference proteome</keyword>
<dbReference type="AlphaFoldDB" id="A0A3B3RZJ7"/>
<evidence type="ECO:0000256" key="2">
    <source>
        <dbReference type="ARBA" id="ARBA00022525"/>
    </source>
</evidence>
<dbReference type="CDD" id="cd00017">
    <property type="entry name" value="ANATO"/>
    <property type="match status" value="1"/>
</dbReference>
<comment type="subcellular location">
    <subcellularLocation>
        <location evidence="1">Secreted</location>
    </subcellularLocation>
</comment>
<dbReference type="GO" id="GO:0006954">
    <property type="term" value="P:inflammatory response"/>
    <property type="evidence" value="ECO:0007669"/>
    <property type="project" value="InterPro"/>
</dbReference>
<evidence type="ECO:0000256" key="1">
    <source>
        <dbReference type="ARBA" id="ARBA00004613"/>
    </source>
</evidence>
<protein>
    <recommendedName>
        <fullName evidence="4">Anaphylatoxin-like domain-containing protein</fullName>
    </recommendedName>
</protein>
<reference evidence="5" key="1">
    <citation type="submission" date="2025-08" db="UniProtKB">
        <authorList>
            <consortium name="Ensembl"/>
        </authorList>
    </citation>
    <scope>IDENTIFICATION</scope>
</reference>
<evidence type="ECO:0000259" key="4">
    <source>
        <dbReference type="PROSITE" id="PS01178"/>
    </source>
</evidence>
<dbReference type="PROSITE" id="PS01178">
    <property type="entry name" value="ANAPHYLATOXIN_2"/>
    <property type="match status" value="1"/>
</dbReference>
<dbReference type="PROSITE" id="PS01177">
    <property type="entry name" value="ANAPHYLATOXIN_1"/>
    <property type="match status" value="1"/>
</dbReference>
<organism evidence="5 6">
    <name type="scientific">Paramormyrops kingsleyae</name>
    <dbReference type="NCBI Taxonomy" id="1676925"/>
    <lineage>
        <taxon>Eukaryota</taxon>
        <taxon>Metazoa</taxon>
        <taxon>Chordata</taxon>
        <taxon>Craniata</taxon>
        <taxon>Vertebrata</taxon>
        <taxon>Euteleostomi</taxon>
        <taxon>Actinopterygii</taxon>
        <taxon>Neopterygii</taxon>
        <taxon>Teleostei</taxon>
        <taxon>Osteoglossocephala</taxon>
        <taxon>Osteoglossomorpha</taxon>
        <taxon>Osteoglossiformes</taxon>
        <taxon>Mormyridae</taxon>
        <taxon>Paramormyrops</taxon>
    </lineage>
</organism>
<dbReference type="STRING" id="1676925.ENSPKIP00000023887"/>
<reference evidence="5" key="2">
    <citation type="submission" date="2025-09" db="UniProtKB">
        <authorList>
            <consortium name="Ensembl"/>
        </authorList>
    </citation>
    <scope>IDENTIFICATION</scope>
</reference>
<keyword evidence="2" id="KW-0964">Secreted</keyword>
<dbReference type="GO" id="GO:0006956">
    <property type="term" value="P:complement activation"/>
    <property type="evidence" value="ECO:0007669"/>
    <property type="project" value="InterPro"/>
</dbReference>
<evidence type="ECO:0000256" key="3">
    <source>
        <dbReference type="ARBA" id="ARBA00023157"/>
    </source>
</evidence>
<dbReference type="Pfam" id="PF01821">
    <property type="entry name" value="ANATO"/>
    <property type="match status" value="1"/>
</dbReference>
<dbReference type="Proteomes" id="UP000261540">
    <property type="component" value="Unplaced"/>
</dbReference>
<feature type="domain" description="Anaphylatoxin-like" evidence="4">
    <location>
        <begin position="31"/>
        <end position="66"/>
    </location>
</feature>
<proteinExistence type="predicted"/>
<keyword evidence="3" id="KW-1015">Disulfide bond</keyword>
<dbReference type="InterPro" id="IPR018081">
    <property type="entry name" value="Anaphylatoxin_comp_syst"/>
</dbReference>